<evidence type="ECO:0000313" key="2">
    <source>
        <dbReference type="Proteomes" id="UP000198599"/>
    </source>
</evidence>
<name>A0A1I5D167_9RHOB</name>
<proteinExistence type="predicted"/>
<protein>
    <submittedName>
        <fullName evidence="1">Uncharacterized protein</fullName>
    </submittedName>
</protein>
<reference evidence="2" key="1">
    <citation type="submission" date="2016-10" db="EMBL/GenBank/DDBJ databases">
        <authorList>
            <person name="Varghese N."/>
            <person name="Submissions S."/>
        </authorList>
    </citation>
    <scope>NUCLEOTIDE SEQUENCE [LARGE SCALE GENOMIC DNA]</scope>
    <source>
        <strain evidence="2">DSM 28463</strain>
    </source>
</reference>
<evidence type="ECO:0000313" key="1">
    <source>
        <dbReference type="EMBL" id="SFN92964.1"/>
    </source>
</evidence>
<accession>A0A1I5D167</accession>
<keyword evidence="2" id="KW-1185">Reference proteome</keyword>
<gene>
    <name evidence="1" type="ORF">SAMN04487859_111115</name>
</gene>
<dbReference type="STRING" id="1005928.SAMN04487859_111115"/>
<dbReference type="Proteomes" id="UP000198599">
    <property type="component" value="Unassembled WGS sequence"/>
</dbReference>
<dbReference type="AlphaFoldDB" id="A0A1I5D167"/>
<organism evidence="1 2">
    <name type="scientific">Roseovarius lutimaris</name>
    <dbReference type="NCBI Taxonomy" id="1005928"/>
    <lineage>
        <taxon>Bacteria</taxon>
        <taxon>Pseudomonadati</taxon>
        <taxon>Pseudomonadota</taxon>
        <taxon>Alphaproteobacteria</taxon>
        <taxon>Rhodobacterales</taxon>
        <taxon>Roseobacteraceae</taxon>
        <taxon>Roseovarius</taxon>
    </lineage>
</organism>
<sequence>MQCPINDLSILSLKGDGALRQINRPDFVLPLQDGGVRFTKI</sequence>
<dbReference type="EMBL" id="FOVP01000011">
    <property type="protein sequence ID" value="SFN92964.1"/>
    <property type="molecule type" value="Genomic_DNA"/>
</dbReference>